<evidence type="ECO:0000259" key="9">
    <source>
        <dbReference type="SMART" id="SM00322"/>
    </source>
</evidence>
<evidence type="ECO:0000256" key="1">
    <source>
        <dbReference type="ARBA" id="ARBA00004123"/>
    </source>
</evidence>
<feature type="domain" description="K Homology" evidence="9">
    <location>
        <begin position="66"/>
        <end position="139"/>
    </location>
</feature>
<dbReference type="PROSITE" id="PS50084">
    <property type="entry name" value="KH_TYPE_1"/>
    <property type="match status" value="3"/>
</dbReference>
<dbReference type="CDD" id="cd22435">
    <property type="entry name" value="KH-I_NOVA_rpt1"/>
    <property type="match status" value="1"/>
</dbReference>
<dbReference type="InterPro" id="IPR047276">
    <property type="entry name" value="KH-I_NOVA_rpt2"/>
</dbReference>
<keyword evidence="2" id="KW-0507">mRNA processing</keyword>
<evidence type="ECO:0000256" key="4">
    <source>
        <dbReference type="ARBA" id="ARBA00022884"/>
    </source>
</evidence>
<dbReference type="Proteomes" id="UP000887568">
    <property type="component" value="Unplaced"/>
</dbReference>
<dbReference type="GO" id="GO:0008380">
    <property type="term" value="P:RNA splicing"/>
    <property type="evidence" value="ECO:0007669"/>
    <property type="project" value="UniProtKB-KW"/>
</dbReference>
<accession>A0A914BCY7</accession>
<feature type="region of interest" description="Disordered" evidence="8">
    <location>
        <begin position="1"/>
        <end position="52"/>
    </location>
</feature>
<dbReference type="GeneID" id="119741861"/>
<dbReference type="CDD" id="cd09031">
    <property type="entry name" value="KH-I_NOVA_rpt3"/>
    <property type="match status" value="1"/>
</dbReference>
<dbReference type="InterPro" id="IPR036612">
    <property type="entry name" value="KH_dom_type_1_sf"/>
</dbReference>
<dbReference type="OrthoDB" id="441329at2759"/>
<dbReference type="InterPro" id="IPR004088">
    <property type="entry name" value="KH_dom_type_1"/>
</dbReference>
<proteinExistence type="predicted"/>
<keyword evidence="5" id="KW-0508">mRNA splicing</keyword>
<dbReference type="SMART" id="SM00322">
    <property type="entry name" value="KH"/>
    <property type="match status" value="3"/>
</dbReference>
<evidence type="ECO:0000256" key="8">
    <source>
        <dbReference type="SAM" id="MobiDB-lite"/>
    </source>
</evidence>
<dbReference type="SUPFAM" id="SSF54791">
    <property type="entry name" value="Eukaryotic type KH-domain (KH-domain type I)"/>
    <property type="match status" value="3"/>
</dbReference>
<keyword evidence="6" id="KW-0539">Nucleus</keyword>
<feature type="domain" description="K Homology" evidence="9">
    <location>
        <begin position="464"/>
        <end position="537"/>
    </location>
</feature>
<dbReference type="OMA" id="QMRTNET"/>
<evidence type="ECO:0000256" key="2">
    <source>
        <dbReference type="ARBA" id="ARBA00022664"/>
    </source>
</evidence>
<dbReference type="PANTHER" id="PTHR10288">
    <property type="entry name" value="KH DOMAIN CONTAINING RNA BINDING PROTEIN"/>
    <property type="match status" value="1"/>
</dbReference>
<dbReference type="EnsemblMetazoa" id="XM_038217782.1">
    <property type="protein sequence ID" value="XP_038073710.1"/>
    <property type="gene ID" value="LOC119741861"/>
</dbReference>
<dbReference type="Pfam" id="PF00013">
    <property type="entry name" value="KH_1"/>
    <property type="match status" value="3"/>
</dbReference>
<protein>
    <recommendedName>
        <fullName evidence="9">K Homology domain-containing protein</fullName>
    </recommendedName>
</protein>
<dbReference type="RefSeq" id="XP_038073710.1">
    <property type="nucleotide sequence ID" value="XM_038217782.1"/>
</dbReference>
<dbReference type="InterPro" id="IPR047274">
    <property type="entry name" value="KH-I_NOVA_rpt3"/>
</dbReference>
<comment type="subcellular location">
    <subcellularLocation>
        <location evidence="1">Nucleus</location>
    </subcellularLocation>
</comment>
<evidence type="ECO:0000313" key="10">
    <source>
        <dbReference type="EnsemblMetazoa" id="XP_038073710.1"/>
    </source>
</evidence>
<dbReference type="AlphaFoldDB" id="A0A914BCY7"/>
<keyword evidence="11" id="KW-1185">Reference proteome</keyword>
<organism evidence="10 11">
    <name type="scientific">Patiria miniata</name>
    <name type="common">Bat star</name>
    <name type="synonym">Asterina miniata</name>
    <dbReference type="NCBI Taxonomy" id="46514"/>
    <lineage>
        <taxon>Eukaryota</taxon>
        <taxon>Metazoa</taxon>
        <taxon>Echinodermata</taxon>
        <taxon>Eleutherozoa</taxon>
        <taxon>Asterozoa</taxon>
        <taxon>Asteroidea</taxon>
        <taxon>Valvatacea</taxon>
        <taxon>Valvatida</taxon>
        <taxon>Asterinidae</taxon>
        <taxon>Patiria</taxon>
    </lineage>
</organism>
<keyword evidence="4 7" id="KW-0694">RNA-binding</keyword>
<evidence type="ECO:0000256" key="3">
    <source>
        <dbReference type="ARBA" id="ARBA00022737"/>
    </source>
</evidence>
<dbReference type="Gene3D" id="3.30.1370.10">
    <property type="entry name" value="K Homology domain, type 1"/>
    <property type="match status" value="3"/>
</dbReference>
<dbReference type="InterPro" id="IPR047275">
    <property type="entry name" value="KH-I_NOVA_rpt1"/>
</dbReference>
<dbReference type="GO" id="GO:0006397">
    <property type="term" value="P:mRNA processing"/>
    <property type="evidence" value="ECO:0007669"/>
    <property type="project" value="UniProtKB-KW"/>
</dbReference>
<evidence type="ECO:0000313" key="11">
    <source>
        <dbReference type="Proteomes" id="UP000887568"/>
    </source>
</evidence>
<dbReference type="InterPro" id="IPR004087">
    <property type="entry name" value="KH_dom"/>
</dbReference>
<evidence type="ECO:0000256" key="7">
    <source>
        <dbReference type="PROSITE-ProRule" id="PRU00117"/>
    </source>
</evidence>
<evidence type="ECO:0000256" key="5">
    <source>
        <dbReference type="ARBA" id="ARBA00023187"/>
    </source>
</evidence>
<evidence type="ECO:0000256" key="6">
    <source>
        <dbReference type="ARBA" id="ARBA00023242"/>
    </source>
</evidence>
<keyword evidence="3" id="KW-0677">Repeat</keyword>
<reference evidence="10" key="1">
    <citation type="submission" date="2022-11" db="UniProtKB">
        <authorList>
            <consortium name="EnsemblMetazoa"/>
        </authorList>
    </citation>
    <scope>IDENTIFICATION</scope>
</reference>
<sequence>MATAEFVGPHTTGSLGPMHPMHSVVGQPIIDMGLNGDSMDSRKRPLEGEVESGAVKRTNTGNGDDTKYMLKMLIPSTVAGSIIGKGGQTIAKLQLDTKTVIKLSKNNDFYPGTTERVALITGTVDALNNVCSFIIDKLKESQQQVTKTGVETNLIPPDRARQVKVVVPNSTAGLIIGKAGAMIKHIMEQSASRVQISQKSDGITLTERVITITGEGEPNKKALSFIIDKVQEDPQSGSCNNLSYATATFPVANANPTGSPFADGAVAAVMPSSMVKAAQIPVTPAGLAGLPATALGAPGMSITPQSYARIPTTLSYSSGDAAAINALNTLASYNYTIQGLPMSGIAAPNAIYGGSPAHLQPTQVFPSGLLGAYQVAAVAGNSKTTLPSPLSLSCSAAGESPILNGSPTFTVPSHPLQESSVPSMGMAAPMGSLTNIGGGLGGGLGSFALAQEPPMTPGTKDPARDTVLEVEVPENLIGAILGKRGQTLVEFQTTSGAKIQISKKGEYIPGTRNRKVTITGAPNQAQLAHYFITSKVAQEEQNRALKGTT</sequence>
<dbReference type="FunFam" id="3.30.1370.10:FF:000022">
    <property type="entry name" value="RNA-binding protein Nova-1 isoform 1"/>
    <property type="match status" value="1"/>
</dbReference>
<name>A0A914BCY7_PATMI</name>
<dbReference type="CDD" id="cd22436">
    <property type="entry name" value="KH-I_NOVA_rpt2"/>
    <property type="match status" value="1"/>
</dbReference>
<dbReference type="GO" id="GO:0003723">
    <property type="term" value="F:RNA binding"/>
    <property type="evidence" value="ECO:0007669"/>
    <property type="project" value="UniProtKB-UniRule"/>
</dbReference>
<dbReference type="GO" id="GO:0005634">
    <property type="term" value="C:nucleus"/>
    <property type="evidence" value="ECO:0007669"/>
    <property type="project" value="UniProtKB-SubCell"/>
</dbReference>
<feature type="domain" description="K Homology" evidence="9">
    <location>
        <begin position="159"/>
        <end position="231"/>
    </location>
</feature>